<dbReference type="InterPro" id="IPR046956">
    <property type="entry name" value="RLP23-like"/>
</dbReference>
<dbReference type="GO" id="GO:0009742">
    <property type="term" value="P:brassinosteroid mediated signaling pathway"/>
    <property type="evidence" value="ECO:0007669"/>
    <property type="project" value="UniProtKB-KW"/>
</dbReference>
<dbReference type="InterPro" id="IPR003591">
    <property type="entry name" value="Leu-rich_rpt_typical-subtyp"/>
</dbReference>
<dbReference type="AlphaFoldDB" id="A0A3B6IJ28"/>
<keyword evidence="3" id="KW-1003">Cell membrane</keyword>
<keyword evidence="10 12" id="KW-0472">Membrane</keyword>
<evidence type="ECO:0000256" key="4">
    <source>
        <dbReference type="ARBA" id="ARBA00022614"/>
    </source>
</evidence>
<keyword evidence="4" id="KW-0433">Leucine-rich repeat</keyword>
<dbReference type="SUPFAM" id="SSF52058">
    <property type="entry name" value="L domain-like"/>
    <property type="match status" value="2"/>
</dbReference>
<feature type="signal peptide" evidence="13">
    <location>
        <begin position="1"/>
        <end position="27"/>
    </location>
</feature>
<feature type="domain" description="Disease resistance R13L4/SHOC-2-like LRR" evidence="15">
    <location>
        <begin position="163"/>
        <end position="383"/>
    </location>
</feature>
<sequence>MGGHTMLRLLTGLALWCLVINFTRGKAACIGVERDALAAFNASITDAGGRLRSWQGENCCNWGGVSCSKKTGHVVKLDLGGYSLKGEISPSLAALTRLVHLNLSHGDFGAVPIPEFIGSFKMLRYLDLSHAGFGGIAPPQLGNLSRLVYLDLGSFGGPGITVNNFRWVSKLTSLRYLDLSWLYLAASVDWLQAVNMLPSLQVLRLNDASLPATDLTSLSQVNFTSLTLLNLKNNDLNSSMPNWIDKLSALSELDMTSCGLSGMIPDDLGKLTSLMFIGLGDNKLTGAIPTSASRLCNLVQISLSGNILSGDIAEAAKSLFPCMKQLQILELAGNNLTRNLSGWLEVMSGLRILDLSANSLSGVVPHGIGNLSSLTYLDISFNRFKGTLSELHFANLLRLDTLDLASNSFEIVVKQSWMPPFQLINLGLHDCLVGPEFPTWLQSQTIIEMTDLGSAGIRGPLPDWIWNFSLSMTSLNVSTNNITGMLPASLEQLTMLTTLSMRNNKLQGNIPDLPLSIRVLDLSCNNLSGPLPHSFRDKELHYLSLSKNYISGVIPTDFCNMISLELIDLSDNNLSGQLPNCWQKKSELYAVDFSSNNLWGEIPSTMGSLNSLMSLHLSKNRLSGVLPTSLQSCQMLMFLDLAENNLSGNIPKWIGDSLKSLILVRLGSNQFSGGIPEELSQLPALHYLDLSNNKLSGPVPHFWGNLTALHLVNQDQDRRTSPFLQYKVYGLGGAYFFVYTDTLEVMTKGHNFLYEEEMYVMKGIDLSANLLSGEIPNEIGFLSSLINLNLSRNHIGGSIPAELGNLVDLESLDLSWNDLSGPIPDSFASLTSLGFLNLSYNDLSGKIPSRNQLATFDNYSFWGNENLCGPPLDRICVPESNKHWHHKHHLRFDTLTCLFTLLGFAFGISTVFTTFICSVVTRKAYFRFTNRVLGKLRTAVEMKLSINRMMPAGGDPSMATRSQDSITCYELEQSSTAIM</sequence>
<keyword evidence="17" id="KW-1185">Reference proteome</keyword>
<dbReference type="STRING" id="4565.A0A3B6IJ28"/>
<protein>
    <submittedName>
        <fullName evidence="16">Uncharacterized protein</fullName>
    </submittedName>
</protein>
<dbReference type="SMART" id="SM00369">
    <property type="entry name" value="LRR_TYP"/>
    <property type="match status" value="12"/>
</dbReference>
<feature type="domain" description="Leucine-rich repeat-containing N-terminal plant-type" evidence="14">
    <location>
        <begin position="33"/>
        <end position="68"/>
    </location>
</feature>
<dbReference type="Pfam" id="PF08263">
    <property type="entry name" value="LRRNT_2"/>
    <property type="match status" value="1"/>
</dbReference>
<evidence type="ECO:0000256" key="13">
    <source>
        <dbReference type="SAM" id="SignalP"/>
    </source>
</evidence>
<dbReference type="GO" id="GO:0005886">
    <property type="term" value="C:plasma membrane"/>
    <property type="evidence" value="ECO:0007669"/>
    <property type="project" value="UniProtKB-SubCell"/>
</dbReference>
<dbReference type="FunFam" id="3.80.10.10:FF:000233">
    <property type="entry name" value="Leucine-rich repeat receptor-like protein kinase TDR"/>
    <property type="match status" value="1"/>
</dbReference>
<organism evidence="16">
    <name type="scientific">Triticum aestivum</name>
    <name type="common">Wheat</name>
    <dbReference type="NCBI Taxonomy" id="4565"/>
    <lineage>
        <taxon>Eukaryota</taxon>
        <taxon>Viridiplantae</taxon>
        <taxon>Streptophyta</taxon>
        <taxon>Embryophyta</taxon>
        <taxon>Tracheophyta</taxon>
        <taxon>Spermatophyta</taxon>
        <taxon>Magnoliopsida</taxon>
        <taxon>Liliopsida</taxon>
        <taxon>Poales</taxon>
        <taxon>Poaceae</taxon>
        <taxon>BOP clade</taxon>
        <taxon>Pooideae</taxon>
        <taxon>Triticodae</taxon>
        <taxon>Triticeae</taxon>
        <taxon>Triticinae</taxon>
        <taxon>Triticum</taxon>
    </lineage>
</organism>
<keyword evidence="8" id="KW-0677">Repeat</keyword>
<reference evidence="16" key="1">
    <citation type="submission" date="2018-08" db="EMBL/GenBank/DDBJ databases">
        <authorList>
            <person name="Rossello M."/>
        </authorList>
    </citation>
    <scope>NUCLEOTIDE SEQUENCE [LARGE SCALE GENOMIC DNA]</scope>
    <source>
        <strain evidence="16">cv. Chinese Spring</strain>
    </source>
</reference>
<dbReference type="PRINTS" id="PR00019">
    <property type="entry name" value="LEURICHRPT"/>
</dbReference>
<evidence type="ECO:0000256" key="5">
    <source>
        <dbReference type="ARBA" id="ARBA00022626"/>
    </source>
</evidence>
<evidence type="ECO:0000256" key="2">
    <source>
        <dbReference type="ARBA" id="ARBA00009592"/>
    </source>
</evidence>
<dbReference type="GO" id="GO:0009791">
    <property type="term" value="P:post-embryonic development"/>
    <property type="evidence" value="ECO:0007669"/>
    <property type="project" value="UniProtKB-ARBA"/>
</dbReference>
<evidence type="ECO:0000256" key="1">
    <source>
        <dbReference type="ARBA" id="ARBA00004251"/>
    </source>
</evidence>
<dbReference type="OMA" id="WRMNSSM"/>
<accession>A0A3B6IJ28</accession>
<evidence type="ECO:0000256" key="9">
    <source>
        <dbReference type="ARBA" id="ARBA00022989"/>
    </source>
</evidence>
<dbReference type="InterPro" id="IPR055414">
    <property type="entry name" value="LRR_R13L4/SHOC2-like"/>
</dbReference>
<dbReference type="Gramene" id="TraesCS4B02G011900.1">
    <property type="protein sequence ID" value="TraesCS4B02G011900.1"/>
    <property type="gene ID" value="TraesCS4B02G011900"/>
</dbReference>
<dbReference type="Gramene" id="TraesCLE_scaffold_021823_01G000100.1">
    <property type="protein sequence ID" value="TraesCLE_scaffold_021823_01G000100.1"/>
    <property type="gene ID" value="TraesCLE_scaffold_021823_01G000100"/>
</dbReference>
<dbReference type="SUPFAM" id="SSF52047">
    <property type="entry name" value="RNI-like"/>
    <property type="match status" value="1"/>
</dbReference>
<dbReference type="FunFam" id="3.80.10.10:FF:000111">
    <property type="entry name" value="LRR receptor-like serine/threonine-protein kinase ERECTA"/>
    <property type="match status" value="1"/>
</dbReference>
<keyword evidence="11" id="KW-0325">Glycoprotein</keyword>
<comment type="subcellular location">
    <subcellularLocation>
        <location evidence="1">Cell membrane</location>
        <topology evidence="1">Single-pass type I membrane protein</topology>
    </subcellularLocation>
</comment>
<name>A0A3B6IJ28_WHEAT</name>
<dbReference type="EnsemblPlants" id="TraesCS4B02G011900.1">
    <property type="protein sequence ID" value="TraesCS4B02G011900.1"/>
    <property type="gene ID" value="TraesCS4B02G011900"/>
</dbReference>
<feature type="transmembrane region" description="Helical" evidence="12">
    <location>
        <begin position="898"/>
        <end position="921"/>
    </location>
</feature>
<dbReference type="InterPro" id="IPR001611">
    <property type="entry name" value="Leu-rich_rpt"/>
</dbReference>
<evidence type="ECO:0000256" key="12">
    <source>
        <dbReference type="SAM" id="Phobius"/>
    </source>
</evidence>
<comment type="similarity">
    <text evidence="2">Belongs to the RLP family.</text>
</comment>
<evidence type="ECO:0000313" key="16">
    <source>
        <dbReference type="EnsemblPlants" id="TraesCS4B02G011900.1"/>
    </source>
</evidence>
<dbReference type="Gramene" id="TraesCS4B03G0023000.1">
    <property type="protein sequence ID" value="TraesCS4B03G0023000.1.CDS"/>
    <property type="gene ID" value="TraesCS4B03G0023000"/>
</dbReference>
<keyword evidence="7 13" id="KW-0732">Signal</keyword>
<evidence type="ECO:0000256" key="11">
    <source>
        <dbReference type="ARBA" id="ARBA00023180"/>
    </source>
</evidence>
<dbReference type="Proteomes" id="UP000019116">
    <property type="component" value="Chromosome 4B"/>
</dbReference>
<evidence type="ECO:0000256" key="6">
    <source>
        <dbReference type="ARBA" id="ARBA00022692"/>
    </source>
</evidence>
<evidence type="ECO:0000259" key="14">
    <source>
        <dbReference type="Pfam" id="PF08263"/>
    </source>
</evidence>
<evidence type="ECO:0000313" key="17">
    <source>
        <dbReference type="Proteomes" id="UP000019116"/>
    </source>
</evidence>
<dbReference type="InterPro" id="IPR013210">
    <property type="entry name" value="LRR_N_plant-typ"/>
</dbReference>
<evidence type="ECO:0000256" key="8">
    <source>
        <dbReference type="ARBA" id="ARBA00022737"/>
    </source>
</evidence>
<dbReference type="InterPro" id="IPR032675">
    <property type="entry name" value="LRR_dom_sf"/>
</dbReference>
<dbReference type="Pfam" id="PF23598">
    <property type="entry name" value="LRR_14"/>
    <property type="match status" value="1"/>
</dbReference>
<dbReference type="SMR" id="A0A3B6IJ28"/>
<evidence type="ECO:0000256" key="7">
    <source>
        <dbReference type="ARBA" id="ARBA00022729"/>
    </source>
</evidence>
<feature type="chain" id="PRO_5043175619" evidence="13">
    <location>
        <begin position="28"/>
        <end position="979"/>
    </location>
</feature>
<dbReference type="PANTHER" id="PTHR48063">
    <property type="entry name" value="LRR RECEPTOR-LIKE KINASE"/>
    <property type="match status" value="1"/>
</dbReference>
<keyword evidence="9 12" id="KW-1133">Transmembrane helix</keyword>
<dbReference type="FunFam" id="3.80.10.10:FF:000041">
    <property type="entry name" value="LRR receptor-like serine/threonine-protein kinase ERECTA"/>
    <property type="match status" value="1"/>
</dbReference>
<proteinExistence type="inferred from homology"/>
<evidence type="ECO:0000256" key="10">
    <source>
        <dbReference type="ARBA" id="ARBA00023136"/>
    </source>
</evidence>
<dbReference type="Pfam" id="PF00560">
    <property type="entry name" value="LRR_1"/>
    <property type="match status" value="6"/>
</dbReference>
<reference evidence="16" key="2">
    <citation type="submission" date="2018-10" db="UniProtKB">
        <authorList>
            <consortium name="EnsemblPlants"/>
        </authorList>
    </citation>
    <scope>IDENTIFICATION</scope>
</reference>
<evidence type="ECO:0000259" key="15">
    <source>
        <dbReference type="Pfam" id="PF23598"/>
    </source>
</evidence>
<dbReference type="OrthoDB" id="1060944at2759"/>
<dbReference type="Gene3D" id="3.80.10.10">
    <property type="entry name" value="Ribonuclease Inhibitor"/>
    <property type="match status" value="4"/>
</dbReference>
<dbReference type="Pfam" id="PF13855">
    <property type="entry name" value="LRR_8"/>
    <property type="match status" value="1"/>
</dbReference>
<keyword evidence="6 12" id="KW-0812">Transmembrane</keyword>
<dbReference type="PANTHER" id="PTHR48063:SF21">
    <property type="entry name" value="LEUCINE-RICH REPEAT-CONTAINING N-TERMINAL PLANT-TYPE DOMAIN-CONTAINING PROTEIN"/>
    <property type="match status" value="1"/>
</dbReference>
<keyword evidence="5" id="KW-1070">Brassinosteroid signaling pathway</keyword>
<evidence type="ECO:0000256" key="3">
    <source>
        <dbReference type="ARBA" id="ARBA00022475"/>
    </source>
</evidence>